<gene>
    <name evidence="2" type="ORF">CJ218_07135</name>
</gene>
<feature type="transmembrane region" description="Helical" evidence="1">
    <location>
        <begin position="259"/>
        <end position="274"/>
    </location>
</feature>
<evidence type="ECO:0008006" key="4">
    <source>
        <dbReference type="Google" id="ProtNLM"/>
    </source>
</evidence>
<evidence type="ECO:0000256" key="1">
    <source>
        <dbReference type="SAM" id="Phobius"/>
    </source>
</evidence>
<keyword evidence="1" id="KW-0812">Transmembrane</keyword>
<accession>A0A2N6SDJ9</accession>
<proteinExistence type="predicted"/>
<organism evidence="2 3">
    <name type="scientific">Gemella sanguinis</name>
    <dbReference type="NCBI Taxonomy" id="84135"/>
    <lineage>
        <taxon>Bacteria</taxon>
        <taxon>Bacillati</taxon>
        <taxon>Bacillota</taxon>
        <taxon>Bacilli</taxon>
        <taxon>Bacillales</taxon>
        <taxon>Gemellaceae</taxon>
        <taxon>Gemella</taxon>
    </lineage>
</organism>
<feature type="transmembrane region" description="Helical" evidence="1">
    <location>
        <begin position="12"/>
        <end position="34"/>
    </location>
</feature>
<feature type="transmembrane region" description="Helical" evidence="1">
    <location>
        <begin position="193"/>
        <end position="226"/>
    </location>
</feature>
<name>A0A2N6SDJ9_9BACL</name>
<feature type="transmembrane region" description="Helical" evidence="1">
    <location>
        <begin position="238"/>
        <end position="253"/>
    </location>
</feature>
<evidence type="ECO:0000313" key="2">
    <source>
        <dbReference type="EMBL" id="PMC51967.1"/>
    </source>
</evidence>
<reference evidence="2 3" key="1">
    <citation type="submission" date="2017-09" db="EMBL/GenBank/DDBJ databases">
        <title>Bacterial strain isolated from the female urinary microbiota.</title>
        <authorList>
            <person name="Thomas-White K."/>
            <person name="Kumar N."/>
            <person name="Forster S."/>
            <person name="Putonti C."/>
            <person name="Lawley T."/>
            <person name="Wolfe A.J."/>
        </authorList>
    </citation>
    <scope>NUCLEOTIDE SEQUENCE [LARGE SCALE GENOMIC DNA]</scope>
    <source>
        <strain evidence="2 3">UMB0186</strain>
    </source>
</reference>
<dbReference type="STRING" id="84135.GCA_001052115_00949"/>
<feature type="transmembrane region" description="Helical" evidence="1">
    <location>
        <begin position="459"/>
        <end position="477"/>
    </location>
</feature>
<dbReference type="AlphaFoldDB" id="A0A2N6SDJ9"/>
<keyword evidence="1" id="KW-1133">Transmembrane helix</keyword>
<feature type="transmembrane region" description="Helical" evidence="1">
    <location>
        <begin position="54"/>
        <end position="72"/>
    </location>
</feature>
<protein>
    <recommendedName>
        <fullName evidence="4">Glycosyltransferase RgtA/B/C/D-like domain-containing protein</fullName>
    </recommendedName>
</protein>
<comment type="caution">
    <text evidence="2">The sequence shown here is derived from an EMBL/GenBank/DDBJ whole genome shotgun (WGS) entry which is preliminary data.</text>
</comment>
<dbReference type="EMBL" id="PNGT01000008">
    <property type="protein sequence ID" value="PMC51967.1"/>
    <property type="molecule type" value="Genomic_DNA"/>
</dbReference>
<dbReference type="RefSeq" id="WP_102190117.1">
    <property type="nucleotide sequence ID" value="NZ_PNGT01000008.1"/>
</dbReference>
<dbReference type="OrthoDB" id="1998185at2"/>
<evidence type="ECO:0000313" key="3">
    <source>
        <dbReference type="Proteomes" id="UP000235670"/>
    </source>
</evidence>
<sequence>MIKEIMQKLPNFFVKVIAVIFFILMGLNTLLVLTKTAIFPKDYQETLFYENDNAILNIIFLIIFSIVILILARYFKKIISVKRLVLIVMIYSFIISILFAILRRDYVQFDPFNVIDQANNFIRGNYSGLEKGNNYLYIYSHQITTVFIFQIILSLFGRATFILYIMQSFSISFIIFMLYKISNILFEDEDTNYLVVILSALCFPLVFYVAFVYGILPGMFLTLVAYYYFIKYTKQKEWYLLVVSAISINIAILFIGNNMIHMIAIFAAAIIYFIRKKDKKILAFILSCLFLMTASKSIIYNYYEATSQKEIAPGVPKITWIAMGMQEGDREAGWWNRFNYDIMPEEDFDAERITEISKDSIKQRLTVFRNNPRYAFDFYERKYENQFIEPSFQSLLVTAPQRNFDNETTLEKVKDFFIKQIYFNETHHVLMFIMKVFQVFVYSFSFVFAINIFRKKEEVLTIIPVAFVGGTLFHMIWEAKSRYVFPYFVFLIPIAAYGLIIFRNKIIEYRKTKEEKNEKSNM</sequence>
<feature type="transmembrane region" description="Helical" evidence="1">
    <location>
        <begin position="429"/>
        <end position="452"/>
    </location>
</feature>
<dbReference type="Proteomes" id="UP000235670">
    <property type="component" value="Unassembled WGS sequence"/>
</dbReference>
<feature type="transmembrane region" description="Helical" evidence="1">
    <location>
        <begin position="281"/>
        <end position="303"/>
    </location>
</feature>
<feature type="transmembrane region" description="Helical" evidence="1">
    <location>
        <begin position="161"/>
        <end position="181"/>
    </location>
</feature>
<keyword evidence="1" id="KW-0472">Membrane</keyword>
<feature type="transmembrane region" description="Helical" evidence="1">
    <location>
        <begin position="84"/>
        <end position="102"/>
    </location>
</feature>
<feature type="transmembrane region" description="Helical" evidence="1">
    <location>
        <begin position="136"/>
        <end position="156"/>
    </location>
</feature>
<feature type="transmembrane region" description="Helical" evidence="1">
    <location>
        <begin position="483"/>
        <end position="502"/>
    </location>
</feature>